<reference evidence="10" key="2">
    <citation type="journal article" date="2023" name="IMA Fungus">
        <title>Comparative genomic study of the Penicillium genus elucidates a diverse pangenome and 15 lateral gene transfer events.</title>
        <authorList>
            <person name="Petersen C."/>
            <person name="Sorensen T."/>
            <person name="Nielsen M.R."/>
            <person name="Sondergaard T.E."/>
            <person name="Sorensen J.L."/>
            <person name="Fitzpatrick D.A."/>
            <person name="Frisvad J.C."/>
            <person name="Nielsen K.L."/>
        </authorList>
    </citation>
    <scope>NUCLEOTIDE SEQUENCE</scope>
    <source>
        <strain evidence="10">IBT 15544</strain>
    </source>
</reference>
<feature type="domain" description="F-box" evidence="9">
    <location>
        <begin position="27"/>
        <end position="73"/>
    </location>
</feature>
<dbReference type="Gene3D" id="1.20.1280.50">
    <property type="match status" value="1"/>
</dbReference>
<dbReference type="InterPro" id="IPR015943">
    <property type="entry name" value="WD40/YVTN_repeat-like_dom_sf"/>
</dbReference>
<evidence type="ECO:0000256" key="4">
    <source>
        <dbReference type="ARBA" id="ARBA00015819"/>
    </source>
</evidence>
<comment type="subunit">
    <text evidence="3">Component of the SCF(sconB) E3 ubiquitin ligase complex.</text>
</comment>
<evidence type="ECO:0000313" key="10">
    <source>
        <dbReference type="EMBL" id="KAJ5216466.1"/>
    </source>
</evidence>
<evidence type="ECO:0000256" key="3">
    <source>
        <dbReference type="ARBA" id="ARBA00011725"/>
    </source>
</evidence>
<dbReference type="Pfam" id="PF25499">
    <property type="entry name" value="Beta-prop_pof12"/>
    <property type="match status" value="1"/>
</dbReference>
<dbReference type="GeneID" id="83177236"/>
<dbReference type="InterPro" id="IPR001680">
    <property type="entry name" value="WD40_rpt"/>
</dbReference>
<dbReference type="OrthoDB" id="3219396at2759"/>
<name>A0A9W9NAZ0_9EURO</name>
<comment type="caution">
    <text evidence="10">The sequence shown here is derived from an EMBL/GenBank/DDBJ whole genome shotgun (WGS) entry which is preliminary data.</text>
</comment>
<comment type="similarity">
    <text evidence="2">Belongs to the WD repeat MET30/SCONB/SCON-2 family.</text>
</comment>
<evidence type="ECO:0000256" key="6">
    <source>
        <dbReference type="ARBA" id="ARBA00032113"/>
    </source>
</evidence>
<dbReference type="InterPro" id="IPR036322">
    <property type="entry name" value="WD40_repeat_dom_sf"/>
</dbReference>
<keyword evidence="11" id="KW-1185">Reference proteome</keyword>
<evidence type="ECO:0000256" key="7">
    <source>
        <dbReference type="PROSITE-ProRule" id="PRU00221"/>
    </source>
</evidence>
<gene>
    <name evidence="10" type="ORF">N7498_002873</name>
</gene>
<dbReference type="SUPFAM" id="SSF81383">
    <property type="entry name" value="F-box domain"/>
    <property type="match status" value="1"/>
</dbReference>
<keyword evidence="7" id="KW-0853">WD repeat</keyword>
<dbReference type="Gene3D" id="2.130.10.10">
    <property type="entry name" value="YVTN repeat-like/Quinoprotein amine dehydrogenase"/>
    <property type="match status" value="1"/>
</dbReference>
<protein>
    <recommendedName>
        <fullName evidence="4">Probable E3 ubiquitin ligase complex SCF subunit sconB</fullName>
    </recommendedName>
    <alternativeName>
        <fullName evidence="6">Sulfur controller B</fullName>
    </alternativeName>
    <alternativeName>
        <fullName evidence="5">Sulfur metabolite repression control protein B</fullName>
    </alternativeName>
</protein>
<dbReference type="PROSITE" id="PS50082">
    <property type="entry name" value="WD_REPEATS_2"/>
    <property type="match status" value="1"/>
</dbReference>
<dbReference type="PROSITE" id="PS50181">
    <property type="entry name" value="FBOX"/>
    <property type="match status" value="1"/>
</dbReference>
<feature type="repeat" description="WD" evidence="7">
    <location>
        <begin position="436"/>
        <end position="470"/>
    </location>
</feature>
<dbReference type="InterPro" id="IPR036047">
    <property type="entry name" value="F-box-like_dom_sf"/>
</dbReference>
<evidence type="ECO:0000313" key="11">
    <source>
        <dbReference type="Proteomes" id="UP001150904"/>
    </source>
</evidence>
<dbReference type="Pfam" id="PF12937">
    <property type="entry name" value="F-box-like"/>
    <property type="match status" value="1"/>
</dbReference>
<proteinExistence type="inferred from homology"/>
<evidence type="ECO:0000256" key="8">
    <source>
        <dbReference type="SAM" id="MobiDB-lite"/>
    </source>
</evidence>
<dbReference type="EMBL" id="JAPQKR010000005">
    <property type="protein sequence ID" value="KAJ5216466.1"/>
    <property type="molecule type" value="Genomic_DNA"/>
</dbReference>
<evidence type="ECO:0000256" key="5">
    <source>
        <dbReference type="ARBA" id="ARBA00030034"/>
    </source>
</evidence>
<dbReference type="InterPro" id="IPR001810">
    <property type="entry name" value="F-box_dom"/>
</dbReference>
<dbReference type="SMART" id="SM00256">
    <property type="entry name" value="FBOX"/>
    <property type="match status" value="1"/>
</dbReference>
<dbReference type="SUPFAM" id="SSF50978">
    <property type="entry name" value="WD40 repeat-like"/>
    <property type="match status" value="1"/>
</dbReference>
<dbReference type="RefSeq" id="XP_058312279.1">
    <property type="nucleotide sequence ID" value="XM_058449935.1"/>
</dbReference>
<dbReference type="AlphaFoldDB" id="A0A9W9NAZ0"/>
<organism evidence="10 11">
    <name type="scientific">Penicillium cinerascens</name>
    <dbReference type="NCBI Taxonomy" id="70096"/>
    <lineage>
        <taxon>Eukaryota</taxon>
        <taxon>Fungi</taxon>
        <taxon>Dikarya</taxon>
        <taxon>Ascomycota</taxon>
        <taxon>Pezizomycotina</taxon>
        <taxon>Eurotiomycetes</taxon>
        <taxon>Eurotiomycetidae</taxon>
        <taxon>Eurotiales</taxon>
        <taxon>Aspergillaceae</taxon>
        <taxon>Penicillium</taxon>
    </lineage>
</organism>
<evidence type="ECO:0000256" key="1">
    <source>
        <dbReference type="ARBA" id="ARBA00002730"/>
    </source>
</evidence>
<feature type="region of interest" description="Disordered" evidence="8">
    <location>
        <begin position="483"/>
        <end position="522"/>
    </location>
</feature>
<sequence length="559" mass="62589">MSKRLREDDTFDLPSAKRNRDLVTGPVDRLSSLSDELLLNILSFLPVSSLNVCQTLSHRFHTLSGDSELWKRQYYSQWVRPRARRLANVRRSTLPAKTEYSPKVSTWLDHSHLAEEGKVTNWKRQYRLRHNWSRGLCRVTEVEFPQPTSPPSLVKLCAGNVFTADAPHGLRAWAARDPASCLANIPFSDEREDSTVLPTALAVNQQQDQQEIVVGFENGRFNRYVFDVQTSRLILHSSHVGLSDGAITAMALSSPYLLIVSQHKTLSLYNLRGQSHRPEAANDITQPRELVSLKAENMIAPMTLSLRVSALEIVATIVYSFFHIGCGWSQGMQELRFDRDGQQLDCRIASTVDSQYGMRPLQGLSPSLKRRHSASFEPTDIEGSTPAVPSILHQQQPTSMSYSHPYLLTSHADNTLTMYIVVSDLSSLFVRGGQRLWGHTSSVSTVQVTNRGKAVSVSTRGDEIRIWELEAAVPSLGSRRPLKAENSIQVSPENKRRMESGSGRVPKSIQQDAGGLGTVPSAPQEISRMHECVGFDEERVLLLREKQVGTQLLECYDFT</sequence>
<comment type="function">
    <text evidence="1">Component of the SCF(sconB) E3 ubiquitin ligase complex involved in the regulation of sulfur metabolite repression, probably by mediating the inactivation or degradation of the metR transcription factor.</text>
</comment>
<evidence type="ECO:0000259" key="9">
    <source>
        <dbReference type="PROSITE" id="PS50181"/>
    </source>
</evidence>
<dbReference type="Proteomes" id="UP001150904">
    <property type="component" value="Unassembled WGS sequence"/>
</dbReference>
<evidence type="ECO:0000256" key="2">
    <source>
        <dbReference type="ARBA" id="ARBA00007968"/>
    </source>
</evidence>
<accession>A0A9W9NAZ0</accession>
<reference evidence="10" key="1">
    <citation type="submission" date="2022-12" db="EMBL/GenBank/DDBJ databases">
        <authorList>
            <person name="Petersen C."/>
        </authorList>
    </citation>
    <scope>NUCLEOTIDE SEQUENCE</scope>
    <source>
        <strain evidence="10">IBT 15544</strain>
    </source>
</reference>